<evidence type="ECO:0000313" key="1">
    <source>
        <dbReference type="EMBL" id="CEM20357.1"/>
    </source>
</evidence>
<evidence type="ECO:0008006" key="3">
    <source>
        <dbReference type="Google" id="ProtNLM"/>
    </source>
</evidence>
<dbReference type="GO" id="GO:0005634">
    <property type="term" value="C:nucleus"/>
    <property type="evidence" value="ECO:0007669"/>
    <property type="project" value="TreeGrafter"/>
</dbReference>
<dbReference type="VEuPathDB" id="CryptoDB:Vbra_1382"/>
<dbReference type="Proteomes" id="UP000041254">
    <property type="component" value="Unassembled WGS sequence"/>
</dbReference>
<evidence type="ECO:0000313" key="2">
    <source>
        <dbReference type="Proteomes" id="UP000041254"/>
    </source>
</evidence>
<dbReference type="STRING" id="1169540.A0A0G4FY45"/>
<dbReference type="GO" id="GO:0031490">
    <property type="term" value="F:chromatin DNA binding"/>
    <property type="evidence" value="ECO:0007669"/>
    <property type="project" value="TreeGrafter"/>
</dbReference>
<dbReference type="InParanoid" id="A0A0G4FY45"/>
<dbReference type="PANTHER" id="PTHR31606:SF1">
    <property type="entry name" value="WW DOMAIN BINDING PROTEIN 2, ISOFORM E"/>
    <property type="match status" value="1"/>
</dbReference>
<dbReference type="CDD" id="cd13214">
    <property type="entry name" value="PH-GRAM_WBP2"/>
    <property type="match status" value="1"/>
</dbReference>
<dbReference type="PhylomeDB" id="A0A0G4FY45"/>
<accession>A0A0G4FY45</accession>
<dbReference type="InterPro" id="IPR044852">
    <property type="entry name" value="WBP2-like"/>
</dbReference>
<name>A0A0G4FY45_VITBC</name>
<sequence>MAINPVLALDQFTRQLFPLAEPGEVFFLRRDGIQFRADVPGPRGKQKMTGKGAFFLTSNRVVFLREGRVPEGEWTSFDIPLSLMQNPHFRQPIFGANYLDGHVAPKVTAPNPIAGTAYWSLTFNKGGCGTFLPIFYRILGETNQPGTQSQFIQGAQAGQLSQMAYVDPNDPSVLYITQPQPIPQQAMMGYQGTATAPPPP</sequence>
<dbReference type="GO" id="GO:0003713">
    <property type="term" value="F:transcription coactivator activity"/>
    <property type="evidence" value="ECO:0007669"/>
    <property type="project" value="InterPro"/>
</dbReference>
<dbReference type="EMBL" id="CDMY01000526">
    <property type="protein sequence ID" value="CEM20357.1"/>
    <property type="molecule type" value="Genomic_DNA"/>
</dbReference>
<protein>
    <recommendedName>
        <fullName evidence="3">GRAM domain-containing protein</fullName>
    </recommendedName>
</protein>
<dbReference type="SUPFAM" id="SSF50729">
    <property type="entry name" value="PH domain-like"/>
    <property type="match status" value="1"/>
</dbReference>
<dbReference type="OrthoDB" id="1259151at2759"/>
<reference evidence="1 2" key="1">
    <citation type="submission" date="2014-11" db="EMBL/GenBank/DDBJ databases">
        <authorList>
            <person name="Zhu J."/>
            <person name="Qi W."/>
            <person name="Song R."/>
        </authorList>
    </citation>
    <scope>NUCLEOTIDE SEQUENCE [LARGE SCALE GENOMIC DNA]</scope>
</reference>
<dbReference type="OMA" id="YHSQPAE"/>
<dbReference type="PANTHER" id="PTHR31606">
    <property type="entry name" value="WW DOMAIN BINDING PROTEIN 2, ISOFORM E"/>
    <property type="match status" value="1"/>
</dbReference>
<gene>
    <name evidence="1" type="ORF">Vbra_1382</name>
</gene>
<keyword evidence="2" id="KW-1185">Reference proteome</keyword>
<organism evidence="1 2">
    <name type="scientific">Vitrella brassicaformis (strain CCMP3155)</name>
    <dbReference type="NCBI Taxonomy" id="1169540"/>
    <lineage>
        <taxon>Eukaryota</taxon>
        <taxon>Sar</taxon>
        <taxon>Alveolata</taxon>
        <taxon>Colpodellida</taxon>
        <taxon>Vitrellaceae</taxon>
        <taxon>Vitrella</taxon>
    </lineage>
</organism>
<dbReference type="AlphaFoldDB" id="A0A0G4FY45"/>
<proteinExistence type="predicted"/>